<dbReference type="OrthoDB" id="439792at2759"/>
<dbReference type="InterPro" id="IPR006259">
    <property type="entry name" value="Adenyl_kin_sub"/>
</dbReference>
<dbReference type="PANTHER" id="PTHR23359">
    <property type="entry name" value="NUCLEOTIDE KINASE"/>
    <property type="match status" value="1"/>
</dbReference>
<keyword evidence="6 7" id="KW-0342">GTP-binding</keyword>
<dbReference type="SUPFAM" id="SSF52540">
    <property type="entry name" value="P-loop containing nucleoside triphosphate hydrolases"/>
    <property type="match status" value="1"/>
</dbReference>
<feature type="binding site" evidence="7">
    <location>
        <position position="36"/>
    </location>
    <ligand>
        <name>AMP</name>
        <dbReference type="ChEBI" id="CHEBI:456215"/>
    </ligand>
</feature>
<evidence type="ECO:0000313" key="9">
    <source>
        <dbReference type="EMBL" id="KAF2884407.1"/>
    </source>
</evidence>
<comment type="subcellular location">
    <subcellularLocation>
        <location evidence="1 7">Mitochondrion matrix</location>
    </subcellularLocation>
</comment>
<dbReference type="EMBL" id="VTPC01090178">
    <property type="protein sequence ID" value="KAF2884407.1"/>
    <property type="molecule type" value="Genomic_DNA"/>
</dbReference>
<dbReference type="GO" id="GO:0046041">
    <property type="term" value="P:ITP metabolic process"/>
    <property type="evidence" value="ECO:0007669"/>
    <property type="project" value="UniProtKB-UniRule"/>
</dbReference>
<feature type="binding site" evidence="7">
    <location>
        <position position="126"/>
    </location>
    <ligand>
        <name>GTP</name>
        <dbReference type="ChEBI" id="CHEBI:37565"/>
    </ligand>
</feature>
<comment type="subunit">
    <text evidence="7">Monomer.</text>
</comment>
<dbReference type="Pfam" id="PF05191">
    <property type="entry name" value="ADK_lid"/>
    <property type="match status" value="1"/>
</dbReference>
<dbReference type="GO" id="GO:0046899">
    <property type="term" value="F:nucleoside triphosphate adenylate kinase activity"/>
    <property type="evidence" value="ECO:0007669"/>
    <property type="project" value="UniProtKB-UniRule"/>
</dbReference>
<dbReference type="InterPro" id="IPR028586">
    <property type="entry name" value="AK3/Ak4_mitochondrial"/>
</dbReference>
<keyword evidence="3 7" id="KW-0547">Nucleotide-binding</keyword>
<evidence type="ECO:0000256" key="7">
    <source>
        <dbReference type="HAMAP-Rule" id="MF_03169"/>
    </source>
</evidence>
<comment type="function">
    <text evidence="7">Involved in maintaining the homeostasis of cellular nucleotides by catalyzing the interconversion of nucleoside phosphates. Has GTP:AMP phosphotransferase and ITP:AMP phosphotransferase activities.</text>
</comment>
<dbReference type="InterPro" id="IPR033690">
    <property type="entry name" value="Adenylat_kinase_CS"/>
</dbReference>
<feature type="binding site" evidence="7">
    <location>
        <begin position="89"/>
        <end position="92"/>
    </location>
    <ligand>
        <name>AMP</name>
        <dbReference type="ChEBI" id="CHEBI:456215"/>
    </ligand>
</feature>
<evidence type="ECO:0000256" key="2">
    <source>
        <dbReference type="ARBA" id="ARBA00022679"/>
    </source>
</evidence>
<name>A0A8K0CI42_IGNLU</name>
<feature type="binding site" evidence="7">
    <location>
        <position position="170"/>
    </location>
    <ligand>
        <name>AMP</name>
        <dbReference type="ChEBI" id="CHEBI:456215"/>
    </ligand>
</feature>
<dbReference type="GO" id="GO:0006172">
    <property type="term" value="P:ADP biosynthetic process"/>
    <property type="evidence" value="ECO:0007669"/>
    <property type="project" value="UniProtKB-UniRule"/>
</dbReference>
<feature type="binding site" evidence="7">
    <location>
        <begin position="62"/>
        <end position="64"/>
    </location>
    <ligand>
        <name>AMP</name>
        <dbReference type="ChEBI" id="CHEBI:456215"/>
    </ligand>
</feature>
<sequence length="224" mass="25355">MASKLFKCVILGAPGSGKGTISSRIVKNFNLEHISSGDKLRLNIKNNTELGIQAKKYISQGELVPDSIMVRFILNEIQKLNHRSWLLDGFPRTVAQAKELWGSHKLNLVINLNVPFEVIIERVKGRWLHLPSGRVYNIDFNAPKVPGKDDITGEPLVQREDDKPEVVMKRLQNYDKITKPMVDFYKEVGIFHDFKGNTSDEIWPKVLDCLKTNCPSETATAQSI</sequence>
<gene>
    <name evidence="7" type="primary">Adk3</name>
    <name evidence="9" type="ORF">ILUMI_21786</name>
</gene>
<feature type="binding site" evidence="7">
    <location>
        <begin position="15"/>
        <end position="20"/>
    </location>
    <ligand>
        <name>GTP</name>
        <dbReference type="ChEBI" id="CHEBI:37565"/>
    </ligand>
</feature>
<feature type="binding site" evidence="7">
    <location>
        <position position="96"/>
    </location>
    <ligand>
        <name>AMP</name>
        <dbReference type="ChEBI" id="CHEBI:456215"/>
    </ligand>
</feature>
<dbReference type="InterPro" id="IPR027417">
    <property type="entry name" value="P-loop_NTPase"/>
</dbReference>
<keyword evidence="2 7" id="KW-0808">Transferase</keyword>
<comment type="similarity">
    <text evidence="7">Belongs to the adenylate kinase family. AK3 subfamily.</text>
</comment>
<dbReference type="NCBIfam" id="TIGR01351">
    <property type="entry name" value="adk"/>
    <property type="match status" value="1"/>
</dbReference>
<dbReference type="HAMAP" id="MF_00235">
    <property type="entry name" value="Adenylate_kinase_Adk"/>
    <property type="match status" value="1"/>
</dbReference>
<comment type="domain">
    <text evidence="7">Consists of three domains, a large central CORE domain and two small peripheral domains, NMPbind and LID, which undergo movements during catalysis. The LID domain closes over the site of phosphoryl transfer upon GTP binding. Assembling and dissambling the active center during each catalytic cycle provides an effective means to prevent GTP hydrolysis.</text>
</comment>
<feature type="binding site" evidence="7">
    <location>
        <position position="199"/>
    </location>
    <ligand>
        <name>GTP</name>
        <dbReference type="ChEBI" id="CHEBI:37565"/>
    </ligand>
</feature>
<keyword evidence="10" id="KW-1185">Reference proteome</keyword>
<dbReference type="GO" id="GO:0005525">
    <property type="term" value="F:GTP binding"/>
    <property type="evidence" value="ECO:0007669"/>
    <property type="project" value="UniProtKB-KW"/>
</dbReference>
<evidence type="ECO:0000256" key="4">
    <source>
        <dbReference type="ARBA" id="ARBA00022777"/>
    </source>
</evidence>
<dbReference type="InterPro" id="IPR000850">
    <property type="entry name" value="Adenylat/UMP-CMP_kin"/>
</dbReference>
<dbReference type="GO" id="GO:0004017">
    <property type="term" value="F:AMP kinase activity"/>
    <property type="evidence" value="ECO:0007669"/>
    <property type="project" value="InterPro"/>
</dbReference>
<dbReference type="AlphaFoldDB" id="A0A8K0CI42"/>
<feature type="region of interest" description="LID" evidence="7">
    <location>
        <begin position="125"/>
        <end position="162"/>
    </location>
</feature>
<feature type="region of interest" description="NMPbind" evidence="7">
    <location>
        <begin position="35"/>
        <end position="64"/>
    </location>
</feature>
<evidence type="ECO:0000256" key="5">
    <source>
        <dbReference type="ARBA" id="ARBA00023128"/>
    </source>
</evidence>
<evidence type="ECO:0000256" key="6">
    <source>
        <dbReference type="ARBA" id="ARBA00023134"/>
    </source>
</evidence>
<feature type="binding site" evidence="7">
    <location>
        <position position="159"/>
    </location>
    <ligand>
        <name>AMP</name>
        <dbReference type="ChEBI" id="CHEBI:456215"/>
    </ligand>
</feature>
<dbReference type="EC" id="2.7.4.10" evidence="7"/>
<dbReference type="GO" id="GO:0005524">
    <property type="term" value="F:ATP binding"/>
    <property type="evidence" value="ECO:0007669"/>
    <property type="project" value="InterPro"/>
</dbReference>
<comment type="catalytic activity">
    <reaction evidence="7">
        <text>a ribonucleoside 5'-triphosphate + AMP = a ribonucleoside 5'-diphosphate + ADP</text>
        <dbReference type="Rhea" id="RHEA:13749"/>
        <dbReference type="ChEBI" id="CHEBI:57930"/>
        <dbReference type="ChEBI" id="CHEBI:61557"/>
        <dbReference type="ChEBI" id="CHEBI:456215"/>
        <dbReference type="ChEBI" id="CHEBI:456216"/>
        <dbReference type="EC" id="2.7.4.10"/>
    </reaction>
</comment>
<dbReference type="PRINTS" id="PR00094">
    <property type="entry name" value="ADENYLTKNASE"/>
</dbReference>
<dbReference type="HAMAP" id="MF_03169">
    <property type="entry name" value="Adenylate_kinase_AK3"/>
    <property type="match status" value="1"/>
</dbReference>
<dbReference type="GO" id="GO:0046033">
    <property type="term" value="P:AMP metabolic process"/>
    <property type="evidence" value="ECO:0007669"/>
    <property type="project" value="UniProtKB-UniRule"/>
</dbReference>
<evidence type="ECO:0000259" key="8">
    <source>
        <dbReference type="Pfam" id="PF05191"/>
    </source>
</evidence>
<evidence type="ECO:0000256" key="1">
    <source>
        <dbReference type="ARBA" id="ARBA00004305"/>
    </source>
</evidence>
<dbReference type="CDD" id="cd01428">
    <property type="entry name" value="ADK"/>
    <property type="match status" value="1"/>
</dbReference>
<feature type="binding site" evidence="7">
    <location>
        <position position="41"/>
    </location>
    <ligand>
        <name>AMP</name>
        <dbReference type="ChEBI" id="CHEBI:456215"/>
    </ligand>
</feature>
<protein>
    <recommendedName>
        <fullName evidence="7">GTP:AMP phosphotransferase, mitochondrial</fullName>
        <ecNumber evidence="7">2.7.4.10</ecNumber>
    </recommendedName>
    <alternativeName>
        <fullName evidence="7">Adenylate kinase 3</fullName>
        <shortName evidence="7">AK 3</shortName>
    </alternativeName>
</protein>
<dbReference type="Proteomes" id="UP000801492">
    <property type="component" value="Unassembled WGS sequence"/>
</dbReference>
<keyword evidence="4 7" id="KW-0418">Kinase</keyword>
<evidence type="ECO:0000313" key="10">
    <source>
        <dbReference type="Proteomes" id="UP000801492"/>
    </source>
</evidence>
<dbReference type="Gene3D" id="3.40.50.300">
    <property type="entry name" value="P-loop containing nucleotide triphosphate hydrolases"/>
    <property type="match status" value="1"/>
</dbReference>
<accession>A0A8K0CI42</accession>
<dbReference type="PROSITE" id="PS00113">
    <property type="entry name" value="ADENYLATE_KINASE"/>
    <property type="match status" value="1"/>
</dbReference>
<comment type="caution">
    <text evidence="9">The sequence shown here is derived from an EMBL/GenBank/DDBJ whole genome shotgun (WGS) entry which is preliminary data.</text>
</comment>
<dbReference type="InterPro" id="IPR007862">
    <property type="entry name" value="Adenylate_kinase_lid-dom"/>
</dbReference>
<evidence type="ECO:0000256" key="3">
    <source>
        <dbReference type="ARBA" id="ARBA00022741"/>
    </source>
</evidence>
<dbReference type="GO" id="GO:0046039">
    <property type="term" value="P:GTP metabolic process"/>
    <property type="evidence" value="ECO:0007669"/>
    <property type="project" value="UniProtKB-UniRule"/>
</dbReference>
<feature type="domain" description="Adenylate kinase active site lid" evidence="8">
    <location>
        <begin position="126"/>
        <end position="161"/>
    </location>
</feature>
<dbReference type="Pfam" id="PF00406">
    <property type="entry name" value="ADK"/>
    <property type="match status" value="1"/>
</dbReference>
<organism evidence="9 10">
    <name type="scientific">Ignelater luminosus</name>
    <name type="common">Cucubano</name>
    <name type="synonym">Pyrophorus luminosus</name>
    <dbReference type="NCBI Taxonomy" id="2038154"/>
    <lineage>
        <taxon>Eukaryota</taxon>
        <taxon>Metazoa</taxon>
        <taxon>Ecdysozoa</taxon>
        <taxon>Arthropoda</taxon>
        <taxon>Hexapoda</taxon>
        <taxon>Insecta</taxon>
        <taxon>Pterygota</taxon>
        <taxon>Neoptera</taxon>
        <taxon>Endopterygota</taxon>
        <taxon>Coleoptera</taxon>
        <taxon>Polyphaga</taxon>
        <taxon>Elateriformia</taxon>
        <taxon>Elateroidea</taxon>
        <taxon>Elateridae</taxon>
        <taxon>Agrypninae</taxon>
        <taxon>Pyrophorini</taxon>
        <taxon>Ignelater</taxon>
    </lineage>
</organism>
<reference evidence="9" key="1">
    <citation type="submission" date="2019-08" db="EMBL/GenBank/DDBJ databases">
        <title>The genome of the North American firefly Photinus pyralis.</title>
        <authorList>
            <consortium name="Photinus pyralis genome working group"/>
            <person name="Fallon T.R."/>
            <person name="Sander Lower S.E."/>
            <person name="Weng J.-K."/>
        </authorList>
    </citation>
    <scope>NUCLEOTIDE SEQUENCE</scope>
    <source>
        <strain evidence="9">TRF0915ILg1</strain>
        <tissue evidence="9">Whole body</tissue>
    </source>
</reference>
<keyword evidence="5 7" id="KW-0496">Mitochondrion</keyword>
<dbReference type="GO" id="GO:0005759">
    <property type="term" value="C:mitochondrial matrix"/>
    <property type="evidence" value="ECO:0007669"/>
    <property type="project" value="UniProtKB-SubCell"/>
</dbReference>
<feature type="binding site" evidence="7">
    <location>
        <begin position="135"/>
        <end position="136"/>
    </location>
    <ligand>
        <name>GTP</name>
        <dbReference type="ChEBI" id="CHEBI:37565"/>
    </ligand>
</feature>
<dbReference type="FunFam" id="3.40.50.300:FF:000106">
    <property type="entry name" value="Adenylate kinase mitochondrial"/>
    <property type="match status" value="1"/>
</dbReference>
<proteinExistence type="inferred from homology"/>